<proteinExistence type="predicted"/>
<name>A0AA97GXW7_9ACTN</name>
<sequence length="164" mass="18066">MSPDPTPGEPSRAGSNPAGHWDLVYTPQWIRRVAFWAAGVVIAIHLTFGLLLDISYTGVGVGWSDKIGLIAVGFVIAGVLLMPTRARLRVGADGVGVRNLVGERIWEWDEVQGLEYPEKGWSAHLLLPYDEHIPVLAVQARDAERAIDAMTRFRELQGEYAPTH</sequence>
<evidence type="ECO:0000256" key="1">
    <source>
        <dbReference type="SAM" id="Phobius"/>
    </source>
</evidence>
<dbReference type="AlphaFoldDB" id="A0AA97GXW7"/>
<feature type="domain" description="Low molecular weight protein antigen 6 PH" evidence="2">
    <location>
        <begin position="85"/>
        <end position="155"/>
    </location>
</feature>
<dbReference type="EMBL" id="CP128986">
    <property type="protein sequence ID" value="WOC14188.1"/>
    <property type="molecule type" value="Genomic_DNA"/>
</dbReference>
<keyword evidence="1" id="KW-0812">Transmembrane</keyword>
<dbReference type="RefSeq" id="WP_420039946.1">
    <property type="nucleotide sequence ID" value="NZ_CP128986.1"/>
</dbReference>
<evidence type="ECO:0000259" key="2">
    <source>
        <dbReference type="Pfam" id="PF10756"/>
    </source>
</evidence>
<reference evidence="3" key="1">
    <citation type="submission" date="2023-06" db="EMBL/GenBank/DDBJ databases">
        <title>Gordonia sp. nov. and Pseudochrobactrum sp. nov., two species isolated from the burying beetle Nicrophorus vespilloides.</title>
        <authorList>
            <person name="Poehlein A."/>
            <person name="Guzman J."/>
            <person name="Daniel R."/>
            <person name="Vilcinskas A."/>
        </authorList>
    </citation>
    <scope>NUCLEOTIDE SEQUENCE</scope>
    <source>
        <strain evidence="3">MP11Mi</strain>
    </source>
</reference>
<feature type="transmembrane region" description="Helical" evidence="1">
    <location>
        <begin position="63"/>
        <end position="82"/>
    </location>
</feature>
<keyword evidence="1" id="KW-1133">Transmembrane helix</keyword>
<dbReference type="Pfam" id="PF10756">
    <property type="entry name" value="bPH_6"/>
    <property type="match status" value="1"/>
</dbReference>
<gene>
    <name evidence="3" type="ORF">MP11Mi_33020</name>
</gene>
<dbReference type="InterPro" id="IPR019692">
    <property type="entry name" value="CFP-6_PH"/>
</dbReference>
<accession>A0AA97GXW7</accession>
<organism evidence="3">
    <name type="scientific">Gordonia sp. MP11Mi</name>
    <dbReference type="NCBI Taxonomy" id="3022769"/>
    <lineage>
        <taxon>Bacteria</taxon>
        <taxon>Bacillati</taxon>
        <taxon>Actinomycetota</taxon>
        <taxon>Actinomycetes</taxon>
        <taxon>Mycobacteriales</taxon>
        <taxon>Gordoniaceae</taxon>
        <taxon>Gordonia</taxon>
    </lineage>
</organism>
<keyword evidence="1" id="KW-0472">Membrane</keyword>
<evidence type="ECO:0000313" key="3">
    <source>
        <dbReference type="EMBL" id="WOC14188.1"/>
    </source>
</evidence>
<protein>
    <recommendedName>
        <fullName evidence="2">Low molecular weight protein antigen 6 PH domain-containing protein</fullName>
    </recommendedName>
</protein>
<feature type="transmembrane region" description="Helical" evidence="1">
    <location>
        <begin position="33"/>
        <end position="51"/>
    </location>
</feature>